<evidence type="ECO:0000313" key="1">
    <source>
        <dbReference type="EMBL" id="OGF33371.1"/>
    </source>
</evidence>
<gene>
    <name evidence="1" type="ORF">A2478_01570</name>
</gene>
<evidence type="ECO:0000313" key="2">
    <source>
        <dbReference type="Proteomes" id="UP000179001"/>
    </source>
</evidence>
<protein>
    <submittedName>
        <fullName evidence="1">Uncharacterized protein</fullName>
    </submittedName>
</protein>
<accession>A0A1F5T4I9</accession>
<reference evidence="1 2" key="1">
    <citation type="journal article" date="2016" name="Nat. Commun.">
        <title>Thousands of microbial genomes shed light on interconnected biogeochemical processes in an aquifer system.</title>
        <authorList>
            <person name="Anantharaman K."/>
            <person name="Brown C.T."/>
            <person name="Hug L.A."/>
            <person name="Sharon I."/>
            <person name="Castelle C.J."/>
            <person name="Probst A.J."/>
            <person name="Thomas B.C."/>
            <person name="Singh A."/>
            <person name="Wilkins M.J."/>
            <person name="Karaoz U."/>
            <person name="Brodie E.L."/>
            <person name="Williams K.H."/>
            <person name="Hubbard S.S."/>
            <person name="Banfield J.F."/>
        </authorList>
    </citation>
    <scope>NUCLEOTIDE SEQUENCE [LARGE SCALE GENOMIC DNA]</scope>
</reference>
<sequence length="88" mass="10008">MTTNEKSAKQNLLYRFDWIVDDLVVMVVLDDKAPLDRSPVISDALYHIGRNYFIGSLTVITGYVWNNNTLFGPVPVSVIVTVEKYEND</sequence>
<dbReference type="EMBL" id="MFGJ01000001">
    <property type="protein sequence ID" value="OGF33371.1"/>
    <property type="molecule type" value="Genomic_DNA"/>
</dbReference>
<proteinExistence type="predicted"/>
<dbReference type="STRING" id="1798002.A2478_01570"/>
<organism evidence="1 2">
    <name type="scientific">Candidatus Falkowbacteria bacterium RIFOXYC2_FULL_36_12</name>
    <dbReference type="NCBI Taxonomy" id="1798002"/>
    <lineage>
        <taxon>Bacteria</taxon>
        <taxon>Candidatus Falkowiibacteriota</taxon>
    </lineage>
</organism>
<dbReference type="Proteomes" id="UP000179001">
    <property type="component" value="Unassembled WGS sequence"/>
</dbReference>
<dbReference type="AlphaFoldDB" id="A0A1F5T4I9"/>
<comment type="caution">
    <text evidence="1">The sequence shown here is derived from an EMBL/GenBank/DDBJ whole genome shotgun (WGS) entry which is preliminary data.</text>
</comment>
<name>A0A1F5T4I9_9BACT</name>